<dbReference type="GO" id="GO:0003735">
    <property type="term" value="F:structural constituent of ribosome"/>
    <property type="evidence" value="ECO:0007669"/>
    <property type="project" value="InterPro"/>
</dbReference>
<gene>
    <name evidence="4 6" type="primary">rps8</name>
</gene>
<keyword evidence="4" id="KW-0699">rRNA-binding</keyword>
<organism evidence="6">
    <name type="scientific">Avrainvillea mazei</name>
    <dbReference type="NCBI Taxonomy" id="381412"/>
    <lineage>
        <taxon>Eukaryota</taxon>
        <taxon>Viridiplantae</taxon>
        <taxon>Chlorophyta</taxon>
        <taxon>core chlorophytes</taxon>
        <taxon>Ulvophyceae</taxon>
        <taxon>TCBD clade</taxon>
        <taxon>Bryopsidales</taxon>
        <taxon>Halimedineae</taxon>
        <taxon>Dichotomosiphonaceae</taxon>
        <taxon>Avrainvillea</taxon>
    </lineage>
</organism>
<dbReference type="HAMAP" id="MF_01302_B">
    <property type="entry name" value="Ribosomal_uS8_B"/>
    <property type="match status" value="1"/>
</dbReference>
<comment type="subunit">
    <text evidence="4">Part of the 30S ribosomal subunit.</text>
</comment>
<dbReference type="Pfam" id="PF00410">
    <property type="entry name" value="Ribosomal_S8"/>
    <property type="match status" value="1"/>
</dbReference>
<dbReference type="InterPro" id="IPR047863">
    <property type="entry name" value="Ribosomal_uS8_CS"/>
</dbReference>
<dbReference type="PROSITE" id="PS00053">
    <property type="entry name" value="RIBOSOMAL_S8"/>
    <property type="match status" value="1"/>
</dbReference>
<reference evidence="6" key="1">
    <citation type="journal article" date="2017" name="J. Phycol.">
        <title>Phylogenetic position of the coral symbiont Ostreobium (Ulvophyceae) inferred from chloroplast genome data.</title>
        <authorList>
            <person name="Verbruggen H."/>
            <person name="Marcelino V.R."/>
            <person name="Guiry M.D."/>
            <person name="Cremen M.C."/>
            <person name="Jackson C.J."/>
        </authorList>
    </citation>
    <scope>NUCLEOTIDE SEQUENCE</scope>
</reference>
<dbReference type="Gene3D" id="3.30.1370.30">
    <property type="match status" value="1"/>
</dbReference>
<accession>A0A1X9RPU6</accession>
<name>A0A1X9RPU6_9CHLO</name>
<dbReference type="SUPFAM" id="SSF56047">
    <property type="entry name" value="Ribosomal protein S8"/>
    <property type="match status" value="1"/>
</dbReference>
<evidence type="ECO:0000256" key="2">
    <source>
        <dbReference type="ARBA" id="ARBA00022980"/>
    </source>
</evidence>
<evidence type="ECO:0000313" key="6">
    <source>
        <dbReference type="EMBL" id="ARQ82187.1"/>
    </source>
</evidence>
<keyword evidence="4" id="KW-0694">RNA-binding</keyword>
<dbReference type="EMBL" id="KY509313">
    <property type="protein sequence ID" value="ARQ82187.1"/>
    <property type="molecule type" value="Genomic_DNA"/>
</dbReference>
<dbReference type="AlphaFoldDB" id="A0A1X9RPU6"/>
<keyword evidence="3 4" id="KW-0687">Ribonucleoprotein</keyword>
<dbReference type="GO" id="GO:0019843">
    <property type="term" value="F:rRNA binding"/>
    <property type="evidence" value="ECO:0007669"/>
    <property type="project" value="UniProtKB-UniRule"/>
</dbReference>
<dbReference type="GO" id="GO:0005840">
    <property type="term" value="C:ribosome"/>
    <property type="evidence" value="ECO:0007669"/>
    <property type="project" value="UniProtKB-KW"/>
</dbReference>
<dbReference type="InterPro" id="IPR000630">
    <property type="entry name" value="Ribosomal_uS8"/>
</dbReference>
<evidence type="ECO:0000256" key="5">
    <source>
        <dbReference type="RuleBase" id="RU003660"/>
    </source>
</evidence>
<protein>
    <recommendedName>
        <fullName evidence="4">Small ribosomal subunit protein uS8c</fullName>
    </recommendedName>
</protein>
<keyword evidence="6" id="KW-0150">Chloroplast</keyword>
<dbReference type="InterPro" id="IPR035987">
    <property type="entry name" value="Ribosomal_uS8_sf"/>
</dbReference>
<evidence type="ECO:0000256" key="4">
    <source>
        <dbReference type="HAMAP-Rule" id="MF_01302"/>
    </source>
</evidence>
<sequence>MSHDSIAEMLTSIRNANLIKKKTVRFNYTIINDKIIRIFQKQGLINSFIVINENNRKQFEVNLKYKNKTPLISNLMRISKPGRRIFINKKQIPTLRGGLGVFILSTDKGIISDRDAKFHKIGGELLCSIY</sequence>
<geneLocation type="chloroplast" evidence="6"/>
<keyword evidence="2 4" id="KW-0689">Ribosomal protein</keyword>
<dbReference type="PANTHER" id="PTHR11758">
    <property type="entry name" value="40S RIBOSOMAL PROTEIN S15A"/>
    <property type="match status" value="1"/>
</dbReference>
<evidence type="ECO:0000256" key="1">
    <source>
        <dbReference type="ARBA" id="ARBA00006471"/>
    </source>
</evidence>
<comment type="similarity">
    <text evidence="1 4 5">Belongs to the universal ribosomal protein uS8 family.</text>
</comment>
<dbReference type="GO" id="GO:0006412">
    <property type="term" value="P:translation"/>
    <property type="evidence" value="ECO:0007669"/>
    <property type="project" value="UniProtKB-UniRule"/>
</dbReference>
<dbReference type="GO" id="GO:1990904">
    <property type="term" value="C:ribonucleoprotein complex"/>
    <property type="evidence" value="ECO:0007669"/>
    <property type="project" value="UniProtKB-KW"/>
</dbReference>
<keyword evidence="6" id="KW-0934">Plastid</keyword>
<dbReference type="NCBIfam" id="NF001109">
    <property type="entry name" value="PRK00136.1"/>
    <property type="match status" value="1"/>
</dbReference>
<comment type="function">
    <text evidence="4">One of the primary rRNA binding proteins, it binds directly to 16S rRNA central domain where it helps coordinate assembly of the platform of the 30S subunit.</text>
</comment>
<dbReference type="FunFam" id="3.30.1490.10:FF:000001">
    <property type="entry name" value="30S ribosomal protein S8"/>
    <property type="match status" value="1"/>
</dbReference>
<dbReference type="GO" id="GO:0009507">
    <property type="term" value="C:chloroplast"/>
    <property type="evidence" value="ECO:0007669"/>
    <property type="project" value="UniProtKB-SubCell"/>
</dbReference>
<dbReference type="Gene3D" id="3.30.1490.10">
    <property type="match status" value="1"/>
</dbReference>
<comment type="subcellular location">
    <subcellularLocation>
        <location evidence="4">Plastid</location>
        <location evidence="4">Chloroplast</location>
    </subcellularLocation>
</comment>
<proteinExistence type="inferred from homology"/>
<evidence type="ECO:0000256" key="3">
    <source>
        <dbReference type="ARBA" id="ARBA00023274"/>
    </source>
</evidence>